<reference evidence="2" key="2">
    <citation type="journal article" date="2023" name="IMA Fungus">
        <title>Comparative genomic study of the Penicillium genus elucidates a diverse pangenome and 15 lateral gene transfer events.</title>
        <authorList>
            <person name="Petersen C."/>
            <person name="Sorensen T."/>
            <person name="Nielsen M.R."/>
            <person name="Sondergaard T.E."/>
            <person name="Sorensen J.L."/>
            <person name="Fitzpatrick D.A."/>
            <person name="Frisvad J.C."/>
            <person name="Nielsen K.L."/>
        </authorList>
    </citation>
    <scope>NUCLEOTIDE SEQUENCE</scope>
    <source>
        <strain evidence="2">IBT 34128</strain>
    </source>
</reference>
<evidence type="ECO:0000256" key="1">
    <source>
        <dbReference type="ARBA" id="ARBA00023002"/>
    </source>
</evidence>
<sequence length="114" mass="12224">MVNLRTVQAHNATLKTLAPGLVAVFETFSLAKCGAHASLMGNFFLESMARQYPHTSFVHAYPSGVATGLMRELPIASGISAVLELLLRPFMVPVQESGERHLLAATSGRVPCES</sequence>
<dbReference type="Proteomes" id="UP001141434">
    <property type="component" value="Unassembled WGS sequence"/>
</dbReference>
<gene>
    <name evidence="2" type="ORF">NUU61_005294</name>
</gene>
<protein>
    <submittedName>
        <fullName evidence="2">Uncharacterized protein</fullName>
    </submittedName>
</protein>
<dbReference type="OrthoDB" id="2898509at2759"/>
<reference evidence="2" key="1">
    <citation type="submission" date="2022-11" db="EMBL/GenBank/DDBJ databases">
        <authorList>
            <person name="Petersen C."/>
        </authorList>
    </citation>
    <scope>NUCLEOTIDE SEQUENCE</scope>
    <source>
        <strain evidence="2">IBT 34128</strain>
    </source>
</reference>
<name>A0A9W9K7F6_9EURO</name>
<evidence type="ECO:0000313" key="3">
    <source>
        <dbReference type="Proteomes" id="UP001141434"/>
    </source>
</evidence>
<dbReference type="PANTHER" id="PTHR47534:SF2">
    <property type="entry name" value="KETOREDUCTASE (KR) DOMAIN-CONTAINING PROTEIN-RELATED"/>
    <property type="match status" value="1"/>
</dbReference>
<dbReference type="PANTHER" id="PTHR47534">
    <property type="entry name" value="YALI0E05731P"/>
    <property type="match status" value="1"/>
</dbReference>
<accession>A0A9W9K7F6</accession>
<dbReference type="InterPro" id="IPR052228">
    <property type="entry name" value="Sec_Metab_Biosynth_Oxidored"/>
</dbReference>
<dbReference type="GeneID" id="81395044"/>
<comment type="caution">
    <text evidence="2">The sequence shown here is derived from an EMBL/GenBank/DDBJ whole genome shotgun (WGS) entry which is preliminary data.</text>
</comment>
<keyword evidence="3" id="KW-1185">Reference proteome</keyword>
<dbReference type="AlphaFoldDB" id="A0A9W9K7F6"/>
<proteinExistence type="predicted"/>
<dbReference type="EMBL" id="JAPMSZ010000007">
    <property type="protein sequence ID" value="KAJ5095938.1"/>
    <property type="molecule type" value="Genomic_DNA"/>
</dbReference>
<keyword evidence="1" id="KW-0560">Oxidoreductase</keyword>
<dbReference type="RefSeq" id="XP_056511489.1">
    <property type="nucleotide sequence ID" value="XM_056655876.1"/>
</dbReference>
<organism evidence="2 3">
    <name type="scientific">Penicillium alfredii</name>
    <dbReference type="NCBI Taxonomy" id="1506179"/>
    <lineage>
        <taxon>Eukaryota</taxon>
        <taxon>Fungi</taxon>
        <taxon>Dikarya</taxon>
        <taxon>Ascomycota</taxon>
        <taxon>Pezizomycotina</taxon>
        <taxon>Eurotiomycetes</taxon>
        <taxon>Eurotiomycetidae</taxon>
        <taxon>Eurotiales</taxon>
        <taxon>Aspergillaceae</taxon>
        <taxon>Penicillium</taxon>
    </lineage>
</organism>
<evidence type="ECO:0000313" key="2">
    <source>
        <dbReference type="EMBL" id="KAJ5095938.1"/>
    </source>
</evidence>
<dbReference type="GO" id="GO:0016491">
    <property type="term" value="F:oxidoreductase activity"/>
    <property type="evidence" value="ECO:0007669"/>
    <property type="project" value="UniProtKB-KW"/>
</dbReference>